<name>A0A517YCU1_9BACT</name>
<dbReference type="KEGG" id="aagg:ETAA8_31300"/>
<dbReference type="Proteomes" id="UP000315017">
    <property type="component" value="Chromosome"/>
</dbReference>
<dbReference type="AlphaFoldDB" id="A0A517YCU1"/>
<dbReference type="EMBL" id="CP036274">
    <property type="protein sequence ID" value="QDU28038.1"/>
    <property type="molecule type" value="Genomic_DNA"/>
</dbReference>
<keyword evidence="2" id="KW-1185">Reference proteome</keyword>
<accession>A0A517YCU1</accession>
<evidence type="ECO:0000313" key="1">
    <source>
        <dbReference type="EMBL" id="QDU28038.1"/>
    </source>
</evidence>
<reference evidence="1 2" key="1">
    <citation type="submission" date="2019-02" db="EMBL/GenBank/DDBJ databases">
        <title>Deep-cultivation of Planctomycetes and their phenomic and genomic characterization uncovers novel biology.</title>
        <authorList>
            <person name="Wiegand S."/>
            <person name="Jogler M."/>
            <person name="Boedeker C."/>
            <person name="Pinto D."/>
            <person name="Vollmers J."/>
            <person name="Rivas-Marin E."/>
            <person name="Kohn T."/>
            <person name="Peeters S.H."/>
            <person name="Heuer A."/>
            <person name="Rast P."/>
            <person name="Oberbeckmann S."/>
            <person name="Bunk B."/>
            <person name="Jeske O."/>
            <person name="Meyerdierks A."/>
            <person name="Storesund J.E."/>
            <person name="Kallscheuer N."/>
            <person name="Luecker S."/>
            <person name="Lage O.M."/>
            <person name="Pohl T."/>
            <person name="Merkel B.J."/>
            <person name="Hornburger P."/>
            <person name="Mueller R.-W."/>
            <person name="Bruemmer F."/>
            <person name="Labrenz M."/>
            <person name="Spormann A.M."/>
            <person name="Op den Camp H."/>
            <person name="Overmann J."/>
            <person name="Amann R."/>
            <person name="Jetten M.S.M."/>
            <person name="Mascher T."/>
            <person name="Medema M.H."/>
            <person name="Devos D.P."/>
            <person name="Kaster A.-K."/>
            <person name="Ovreas L."/>
            <person name="Rohde M."/>
            <person name="Galperin M.Y."/>
            <person name="Jogler C."/>
        </authorList>
    </citation>
    <scope>NUCLEOTIDE SEQUENCE [LARGE SCALE GENOMIC DNA]</scope>
    <source>
        <strain evidence="1 2">ETA_A8</strain>
    </source>
</reference>
<proteinExistence type="predicted"/>
<gene>
    <name evidence="1" type="ORF">ETAA8_31300</name>
</gene>
<sequence>MSRILICAQPLFSLRGHPYTAGMESSELTLEQVELLLEQELSSLSRYAQLAKRMRDRGFGGTDELVRRFEVRCWPSRFTCLLTAPGWLTRMIPTSNSCDHPWCCSR</sequence>
<protein>
    <submittedName>
        <fullName evidence="1">Uncharacterized protein</fullName>
    </submittedName>
</protein>
<organism evidence="1 2">
    <name type="scientific">Anatilimnocola aggregata</name>
    <dbReference type="NCBI Taxonomy" id="2528021"/>
    <lineage>
        <taxon>Bacteria</taxon>
        <taxon>Pseudomonadati</taxon>
        <taxon>Planctomycetota</taxon>
        <taxon>Planctomycetia</taxon>
        <taxon>Pirellulales</taxon>
        <taxon>Pirellulaceae</taxon>
        <taxon>Anatilimnocola</taxon>
    </lineage>
</organism>
<evidence type="ECO:0000313" key="2">
    <source>
        <dbReference type="Proteomes" id="UP000315017"/>
    </source>
</evidence>